<dbReference type="AlphaFoldDB" id="A0A3P6FLG7"/>
<dbReference type="SUPFAM" id="SSF50965">
    <property type="entry name" value="Galactose oxidase, central domain"/>
    <property type="match status" value="1"/>
</dbReference>
<dbReference type="EMBL" id="LR031877">
    <property type="protein sequence ID" value="VDD45282.1"/>
    <property type="molecule type" value="Genomic_DNA"/>
</dbReference>
<dbReference type="Pfam" id="PF00646">
    <property type="entry name" value="F-box"/>
    <property type="match status" value="1"/>
</dbReference>
<dbReference type="SMART" id="SM00256">
    <property type="entry name" value="FBOX"/>
    <property type="match status" value="1"/>
</dbReference>
<dbReference type="InterPro" id="IPR017451">
    <property type="entry name" value="F-box-assoc_interact_dom"/>
</dbReference>
<accession>A0A3P6FLG7</accession>
<dbReference type="Pfam" id="PF07734">
    <property type="entry name" value="FBA_1"/>
    <property type="match status" value="1"/>
</dbReference>
<dbReference type="InterPro" id="IPR001810">
    <property type="entry name" value="F-box_dom"/>
</dbReference>
<dbReference type="PANTHER" id="PTHR31672">
    <property type="entry name" value="BNACNNG10540D PROTEIN"/>
    <property type="match status" value="1"/>
</dbReference>
<evidence type="ECO:0000313" key="2">
    <source>
        <dbReference type="EMBL" id="VDD45282.1"/>
    </source>
</evidence>
<reference evidence="2" key="1">
    <citation type="submission" date="2018-11" db="EMBL/GenBank/DDBJ databases">
        <authorList>
            <consortium name="Genoscope - CEA"/>
            <person name="William W."/>
        </authorList>
    </citation>
    <scope>NUCLEOTIDE SEQUENCE</scope>
</reference>
<dbReference type="CDD" id="cd22157">
    <property type="entry name" value="F-box_AtFBW1-like"/>
    <property type="match status" value="1"/>
</dbReference>
<dbReference type="SUPFAM" id="SSF81383">
    <property type="entry name" value="F-box domain"/>
    <property type="match status" value="1"/>
</dbReference>
<dbReference type="PANTHER" id="PTHR31672:SF13">
    <property type="entry name" value="F-BOX PROTEIN CPR30-LIKE"/>
    <property type="match status" value="1"/>
</dbReference>
<evidence type="ECO:0000259" key="1">
    <source>
        <dbReference type="PROSITE" id="PS50181"/>
    </source>
</evidence>
<dbReference type="InterPro" id="IPR011043">
    <property type="entry name" value="Gal_Oxase/kelch_b-propeller"/>
</dbReference>
<dbReference type="Gene3D" id="1.20.1280.50">
    <property type="match status" value="1"/>
</dbReference>
<feature type="domain" description="F-box" evidence="1">
    <location>
        <begin position="1"/>
        <end position="49"/>
    </location>
</feature>
<proteinExistence type="predicted"/>
<dbReference type="InterPro" id="IPR036047">
    <property type="entry name" value="F-box-like_dom_sf"/>
</dbReference>
<dbReference type="InterPro" id="IPR006527">
    <property type="entry name" value="F-box-assoc_dom_typ1"/>
</dbReference>
<dbReference type="NCBIfam" id="TIGR01640">
    <property type="entry name" value="F_box_assoc_1"/>
    <property type="match status" value="1"/>
</dbReference>
<organism evidence="2">
    <name type="scientific">Brassica oleracea</name>
    <name type="common">Wild cabbage</name>
    <dbReference type="NCBI Taxonomy" id="3712"/>
    <lineage>
        <taxon>Eukaryota</taxon>
        <taxon>Viridiplantae</taxon>
        <taxon>Streptophyta</taxon>
        <taxon>Embryophyta</taxon>
        <taxon>Tracheophyta</taxon>
        <taxon>Spermatophyta</taxon>
        <taxon>Magnoliopsida</taxon>
        <taxon>eudicotyledons</taxon>
        <taxon>Gunneridae</taxon>
        <taxon>Pentapetalae</taxon>
        <taxon>rosids</taxon>
        <taxon>malvids</taxon>
        <taxon>Brassicales</taxon>
        <taxon>Brassicaceae</taxon>
        <taxon>Brassiceae</taxon>
        <taxon>Brassica</taxon>
    </lineage>
</organism>
<protein>
    <recommendedName>
        <fullName evidence="1">F-box domain-containing protein</fullName>
    </recommendedName>
</protein>
<dbReference type="PROSITE" id="PS50181">
    <property type="entry name" value="FBOX"/>
    <property type="match status" value="1"/>
</dbReference>
<name>A0A3P6FLG7_BRAOL</name>
<gene>
    <name evidence="2" type="ORF">BOLC5T32829H</name>
</gene>
<dbReference type="InterPro" id="IPR050796">
    <property type="entry name" value="SCF_F-box_component"/>
</dbReference>
<sequence>MMSDFPPDLVEEILSRVPATSLKRLRSSCKRWNSLFKDHRFAEKHFHKAPRESHLIMLNEFMFCPMNVNLNVFPPSVEFKDEVSLKDFHSNESEEVYISDCFYCDGLLLCTDTYDRLVVWNPCLGETRWIQCEHGYVRYSVFALGYANTTSGRSYKIIMCYRTVVKIYEFGSGSWKVLDDVTLDQVPNGCVSIKGNTYWTNSYIKDDFLFCFDFTKERELNA</sequence>